<sequence length="222" mass="25459">MNDEIEMIDSDTRKSMGSARLVKSNYQFYIHWNGLNIDFKRHEYVAGIRIIDENHLFIWAFTLEGEPINAWVLDADGDIKHSFHAGNAIAVVVINETRIWIGYGDEGIFGEGISTEALVCFSTEGTVRFRYNQEVRKAPVLHDCDVMCASTNGVWVISSIDARLVHVHMNGRIDSYPMPRHLLDCSSLTIDNGVAYVGNEEKIYRWPFKERRRAEVFQNETK</sequence>
<evidence type="ECO:0000313" key="1">
    <source>
        <dbReference type="EMBL" id="WED53942.1"/>
    </source>
</evidence>
<reference evidence="1 2" key="1">
    <citation type="submission" date="2022-10" db="EMBL/GenBank/DDBJ databases">
        <title>Complete genome sequence of Exiguobacterium profundum TSS-3 isolated from an extremely saline-alkaline spring located in Ixtapa, Chiapas-Mexico.</title>
        <authorList>
            <person name="Rincon-Rosales R."/>
            <person name="Rogel M.A."/>
            <person name="Rincon-Molina C.I."/>
            <person name="Guerrero G."/>
            <person name="Manzano-Gomez L.A."/>
            <person name="Lopez-Lopez A."/>
            <person name="Rincon Molina F.A."/>
            <person name="Martinez-Romero E."/>
        </authorList>
    </citation>
    <scope>NUCLEOTIDE SEQUENCE [LARGE SCALE GENOMIC DNA]</scope>
    <source>
        <strain evidence="1 2">TSS-3</strain>
    </source>
</reference>
<proteinExistence type="predicted"/>
<protein>
    <submittedName>
        <fullName evidence="1">Uncharacterized protein</fullName>
    </submittedName>
</protein>
<dbReference type="SUPFAM" id="SSF101898">
    <property type="entry name" value="NHL repeat"/>
    <property type="match status" value="1"/>
</dbReference>
<dbReference type="EMBL" id="CP109617">
    <property type="protein sequence ID" value="WED53942.1"/>
    <property type="molecule type" value="Genomic_DNA"/>
</dbReference>
<keyword evidence="2" id="KW-1185">Reference proteome</keyword>
<name>A0ABY8AZ25_9BACL</name>
<evidence type="ECO:0000313" key="2">
    <source>
        <dbReference type="Proteomes" id="UP001219957"/>
    </source>
</evidence>
<gene>
    <name evidence="1" type="ORF">OE059_07710</name>
</gene>
<accession>A0ABY8AZ25</accession>
<dbReference type="Proteomes" id="UP001219957">
    <property type="component" value="Chromosome"/>
</dbReference>
<organism evidence="1 2">
    <name type="scientific">Exiguobacterium profundum</name>
    <dbReference type="NCBI Taxonomy" id="307643"/>
    <lineage>
        <taxon>Bacteria</taxon>
        <taxon>Bacillati</taxon>
        <taxon>Bacillota</taxon>
        <taxon>Bacilli</taxon>
        <taxon>Bacillales</taxon>
        <taxon>Bacillales Family XII. Incertae Sedis</taxon>
        <taxon>Exiguobacterium</taxon>
    </lineage>
</organism>
<dbReference type="RefSeq" id="WP_270812010.1">
    <property type="nucleotide sequence ID" value="NZ_CP109617.1"/>
</dbReference>